<feature type="chain" id="PRO_5027546501" evidence="5">
    <location>
        <begin position="25"/>
        <end position="301"/>
    </location>
</feature>
<gene>
    <name evidence="8" type="ORF">HELGO_WM69276</name>
</gene>
<feature type="signal peptide" evidence="5">
    <location>
        <begin position="1"/>
        <end position="24"/>
    </location>
</feature>
<keyword evidence="3 5" id="KW-0732">Signal</keyword>
<dbReference type="CDD" id="cd16327">
    <property type="entry name" value="RseB"/>
    <property type="match status" value="1"/>
</dbReference>
<dbReference type="InterPro" id="IPR038484">
    <property type="entry name" value="MucB/RseB_C_sf"/>
</dbReference>
<evidence type="ECO:0000256" key="5">
    <source>
        <dbReference type="SAM" id="SignalP"/>
    </source>
</evidence>
<evidence type="ECO:0000313" key="8">
    <source>
        <dbReference type="EMBL" id="CAA6800754.1"/>
    </source>
</evidence>
<proteinExistence type="inferred from homology"/>
<dbReference type="PANTHER" id="PTHR38782">
    <property type="match status" value="1"/>
</dbReference>
<feature type="domain" description="MucB/RseB N-terminal" evidence="6">
    <location>
        <begin position="29"/>
        <end position="79"/>
    </location>
</feature>
<dbReference type="EMBL" id="CACVAT010000021">
    <property type="protein sequence ID" value="CAA6800754.1"/>
    <property type="molecule type" value="Genomic_DNA"/>
</dbReference>
<evidence type="ECO:0000259" key="7">
    <source>
        <dbReference type="Pfam" id="PF17188"/>
    </source>
</evidence>
<keyword evidence="4" id="KW-0574">Periplasm</keyword>
<evidence type="ECO:0000256" key="1">
    <source>
        <dbReference type="ARBA" id="ARBA00004418"/>
    </source>
</evidence>
<dbReference type="InterPro" id="IPR005588">
    <property type="entry name" value="MucB_RseB"/>
</dbReference>
<evidence type="ECO:0000256" key="3">
    <source>
        <dbReference type="ARBA" id="ARBA00022729"/>
    </source>
</evidence>
<dbReference type="GO" id="GO:0032885">
    <property type="term" value="P:regulation of polysaccharide biosynthetic process"/>
    <property type="evidence" value="ECO:0007669"/>
    <property type="project" value="TreeGrafter"/>
</dbReference>
<name>A0A6S6S3A8_9GAMM</name>
<organism evidence="8">
    <name type="scientific">uncultured Thiotrichaceae bacterium</name>
    <dbReference type="NCBI Taxonomy" id="298394"/>
    <lineage>
        <taxon>Bacteria</taxon>
        <taxon>Pseudomonadati</taxon>
        <taxon>Pseudomonadota</taxon>
        <taxon>Gammaproteobacteria</taxon>
        <taxon>Thiotrichales</taxon>
        <taxon>Thiotrichaceae</taxon>
        <taxon>environmental samples</taxon>
    </lineage>
</organism>
<comment type="subcellular location">
    <subcellularLocation>
        <location evidence="1">Periplasm</location>
    </subcellularLocation>
</comment>
<reference evidence="8" key="1">
    <citation type="submission" date="2020-01" db="EMBL/GenBank/DDBJ databases">
        <authorList>
            <person name="Meier V. D."/>
            <person name="Meier V D."/>
        </authorList>
    </citation>
    <scope>NUCLEOTIDE SEQUENCE</scope>
    <source>
        <strain evidence="8">HLG_WM_MAG_09</strain>
    </source>
</reference>
<comment type="similarity">
    <text evidence="2">Belongs to the RseB family.</text>
</comment>
<accession>A0A6S6S3A8</accession>
<evidence type="ECO:0000259" key="6">
    <source>
        <dbReference type="Pfam" id="PF03888"/>
    </source>
</evidence>
<dbReference type="GO" id="GO:0030288">
    <property type="term" value="C:outer membrane-bounded periplasmic space"/>
    <property type="evidence" value="ECO:0007669"/>
    <property type="project" value="TreeGrafter"/>
</dbReference>
<evidence type="ECO:0000256" key="2">
    <source>
        <dbReference type="ARBA" id="ARBA00008150"/>
    </source>
</evidence>
<feature type="domain" description="MucB/RseB C-terminal" evidence="7">
    <location>
        <begin position="206"/>
        <end position="296"/>
    </location>
</feature>
<dbReference type="Pfam" id="PF17188">
    <property type="entry name" value="MucB_RseB_C"/>
    <property type="match status" value="1"/>
</dbReference>
<dbReference type="Pfam" id="PF03888">
    <property type="entry name" value="MucB_RseB"/>
    <property type="match status" value="2"/>
</dbReference>
<feature type="domain" description="MucB/RseB N-terminal" evidence="6">
    <location>
        <begin position="104"/>
        <end position="180"/>
    </location>
</feature>
<dbReference type="AlphaFoldDB" id="A0A6S6S3A8"/>
<dbReference type="Gene3D" id="3.30.200.100">
    <property type="entry name" value="MucB/RseB, C-terminal domain"/>
    <property type="match status" value="1"/>
</dbReference>
<sequence length="301" mass="32953">MITTNRVKLLAAAVLLLSASGVQAASDEGEQLLKSMQAAVHSLSYDGKLVFWKGNEMSEYHIEHRSEQGNSSESVIQLNIGNDATEPQRQQFSLVNSSSLQLPAQQVYSIDMGRDAQIAGLPCKVVVIRPKDKMRYLYRYCIHQDSGMLLKYSVMNRGQELLEQFMFTQLTIDPAKEQLQLAVKQAAMPNTAEATASISQEENIVSGWDLSQLPAGFTVHQVRSIPGKDNAHQVILSDGLTFVSVFIEPGNSTSELGKKARSSGATNILTVQVAGHAVTMVGEVPDQTLYKIKNGLRYVAP</sequence>
<dbReference type="InterPro" id="IPR033436">
    <property type="entry name" value="MucB/RseB_C"/>
</dbReference>
<dbReference type="Gene3D" id="2.50.20.10">
    <property type="entry name" value="Lipoprotein localisation LolA/LolB/LppX"/>
    <property type="match status" value="1"/>
</dbReference>
<protein>
    <submittedName>
        <fullName evidence="8">Sigma E regulatory protein, MucB/RseB</fullName>
    </submittedName>
</protein>
<dbReference type="InterPro" id="IPR033434">
    <property type="entry name" value="MucB/RseB_N"/>
</dbReference>
<dbReference type="PIRSF" id="PIRSF005427">
    <property type="entry name" value="RseB"/>
    <property type="match status" value="1"/>
</dbReference>
<dbReference type="PANTHER" id="PTHR38782:SF1">
    <property type="entry name" value="SIGMA-E FACTOR REGULATORY PROTEIN RSEB"/>
    <property type="match status" value="1"/>
</dbReference>
<evidence type="ECO:0000256" key="4">
    <source>
        <dbReference type="ARBA" id="ARBA00022764"/>
    </source>
</evidence>
<dbReference type="GO" id="GO:0045152">
    <property type="term" value="F:antisigma factor binding"/>
    <property type="evidence" value="ECO:0007669"/>
    <property type="project" value="TreeGrafter"/>
</dbReference>